<dbReference type="OrthoDB" id="1146847at2"/>
<evidence type="ECO:0000313" key="2">
    <source>
        <dbReference type="EMBL" id="TYA57297.1"/>
    </source>
</evidence>
<dbReference type="InterPro" id="IPR036249">
    <property type="entry name" value="Thioredoxin-like_sf"/>
</dbReference>
<protein>
    <recommendedName>
        <fullName evidence="1">Thioredoxin domain-containing protein</fullName>
    </recommendedName>
</protein>
<feature type="domain" description="Thioredoxin" evidence="1">
    <location>
        <begin position="333"/>
        <end position="474"/>
    </location>
</feature>
<dbReference type="Gene3D" id="3.40.30.10">
    <property type="entry name" value="Glutaredoxin"/>
    <property type="match status" value="1"/>
</dbReference>
<dbReference type="EMBL" id="VSFC01000023">
    <property type="protein sequence ID" value="TYA57297.1"/>
    <property type="molecule type" value="Genomic_DNA"/>
</dbReference>
<reference evidence="2 3" key="1">
    <citation type="submission" date="2019-08" db="EMBL/GenBank/DDBJ databases">
        <title>Formosa sediminis sp. nov., isolated from marine sediment.</title>
        <authorList>
            <person name="Cao W.R."/>
        </authorList>
    </citation>
    <scope>NUCLEOTIDE SEQUENCE [LARGE SCALE GENOMIC DNA]</scope>
    <source>
        <strain evidence="2 3">1494</strain>
    </source>
</reference>
<accession>A0A5D0GHK3</accession>
<organism evidence="2 3">
    <name type="scientific">Formosa maritima</name>
    <dbReference type="NCBI Taxonomy" id="2592046"/>
    <lineage>
        <taxon>Bacteria</taxon>
        <taxon>Pseudomonadati</taxon>
        <taxon>Bacteroidota</taxon>
        <taxon>Flavobacteriia</taxon>
        <taxon>Flavobacteriales</taxon>
        <taxon>Flavobacteriaceae</taxon>
        <taxon>Formosa</taxon>
    </lineage>
</organism>
<evidence type="ECO:0000259" key="1">
    <source>
        <dbReference type="PROSITE" id="PS51352"/>
    </source>
</evidence>
<keyword evidence="3" id="KW-1185">Reference proteome</keyword>
<dbReference type="SUPFAM" id="SSF52833">
    <property type="entry name" value="Thioredoxin-like"/>
    <property type="match status" value="1"/>
</dbReference>
<name>A0A5D0GHK3_9FLAO</name>
<dbReference type="RefSeq" id="WP_148454056.1">
    <property type="nucleotide sequence ID" value="NZ_VSFC01000023.1"/>
</dbReference>
<gene>
    <name evidence="2" type="ORF">FVF61_05165</name>
</gene>
<comment type="caution">
    <text evidence="2">The sequence shown here is derived from an EMBL/GenBank/DDBJ whole genome shotgun (WGS) entry which is preliminary data.</text>
</comment>
<dbReference type="PROSITE" id="PS51352">
    <property type="entry name" value="THIOREDOXIN_2"/>
    <property type="match status" value="1"/>
</dbReference>
<evidence type="ECO:0000313" key="3">
    <source>
        <dbReference type="Proteomes" id="UP000324550"/>
    </source>
</evidence>
<sequence length="474" mass="55722">MKYFYLILLFIVTLVSCKKDSKQDEGDIAYIGGEIINPSNNYVVLLKDNTVVDTITLDSKNRFIYKLDHLNSGVYKFYHGVEFQMLLLEPNDSIMLRLNTMEFDESLVFTGKGAKKNNYLINLYLNGEFEEETILEYSQLPVNEFEDKLDSIHAVKMDRLQKFNSKGTTSPFFQQLAQTKINQDYYLSKEIYPFWKYTQSERKNFESLPEDFYDYRDDLNYNDAFLLEYYRYSSFFKHHFENIALAEHFKQSTDSIFDRQSLNYNLIRLNLIDSLMSNEDIKNSLLVSSTMEFIINNKNVDQYDAVLNSFTQKSTNPDHKEYVSKLVTSLKGLKTGSRLPEVKVFDVYNNELNLRFVNNNQPSVIFFWSQSNLMHLQECHNKVKELKEKYPDVSFIGVNADNENKELWKKALKKYKLLDDQEYIFKFPKEAKQALAIYPINKVIIVDSKGLIENAHTNMFSINFEEELLGVLNQ</sequence>
<dbReference type="InterPro" id="IPR013766">
    <property type="entry name" value="Thioredoxin_domain"/>
</dbReference>
<dbReference type="AlphaFoldDB" id="A0A5D0GHK3"/>
<dbReference type="PROSITE" id="PS51257">
    <property type="entry name" value="PROKAR_LIPOPROTEIN"/>
    <property type="match status" value="1"/>
</dbReference>
<dbReference type="Proteomes" id="UP000324550">
    <property type="component" value="Unassembled WGS sequence"/>
</dbReference>
<proteinExistence type="predicted"/>